<dbReference type="GO" id="GO:0015920">
    <property type="term" value="P:lipopolysaccharide transport"/>
    <property type="evidence" value="ECO:0007669"/>
    <property type="project" value="TreeGrafter"/>
</dbReference>
<evidence type="ECO:0000256" key="5">
    <source>
        <dbReference type="ARBA" id="ARBA00022692"/>
    </source>
</evidence>
<dbReference type="GO" id="GO:0015774">
    <property type="term" value="P:polysaccharide transport"/>
    <property type="evidence" value="ECO:0007669"/>
    <property type="project" value="UniProtKB-KW"/>
</dbReference>
<evidence type="ECO:0000256" key="2">
    <source>
        <dbReference type="ARBA" id="ARBA00007783"/>
    </source>
</evidence>
<keyword evidence="4" id="KW-1003">Cell membrane</keyword>
<dbReference type="GO" id="GO:0140359">
    <property type="term" value="F:ABC-type transporter activity"/>
    <property type="evidence" value="ECO:0007669"/>
    <property type="project" value="InterPro"/>
</dbReference>
<feature type="transmembrane region" description="Helical" evidence="9">
    <location>
        <begin position="137"/>
        <end position="158"/>
    </location>
</feature>
<evidence type="ECO:0000313" key="11">
    <source>
        <dbReference type="EMBL" id="KAB2661319.1"/>
    </source>
</evidence>
<dbReference type="InterPro" id="IPR013525">
    <property type="entry name" value="ABC2_TM"/>
</dbReference>
<feature type="transmembrane region" description="Helical" evidence="9">
    <location>
        <begin position="253"/>
        <end position="274"/>
    </location>
</feature>
<evidence type="ECO:0000256" key="4">
    <source>
        <dbReference type="ARBA" id="ARBA00022475"/>
    </source>
</evidence>
<accession>A0A833CG85</accession>
<evidence type="ECO:0000256" key="6">
    <source>
        <dbReference type="ARBA" id="ARBA00022989"/>
    </source>
</evidence>
<comment type="similarity">
    <text evidence="2">Belongs to the ABC-2 integral membrane protein family.</text>
</comment>
<organism evidence="11 12">
    <name type="scientific">Brucella tritici</name>
    <dbReference type="NCBI Taxonomy" id="94626"/>
    <lineage>
        <taxon>Bacteria</taxon>
        <taxon>Pseudomonadati</taxon>
        <taxon>Pseudomonadota</taxon>
        <taxon>Alphaproteobacteria</taxon>
        <taxon>Hyphomicrobiales</taxon>
        <taxon>Brucellaceae</taxon>
        <taxon>Brucella/Ochrobactrum group</taxon>
        <taxon>Brucella</taxon>
    </lineage>
</organism>
<name>A0A833CG85_9HYPH</name>
<feature type="transmembrane region" description="Helical" evidence="9">
    <location>
        <begin position="61"/>
        <end position="83"/>
    </location>
</feature>
<dbReference type="PANTHER" id="PTHR30413:SF10">
    <property type="entry name" value="CAPSULE POLYSACCHARIDE EXPORT INNER-MEMBRANE PROTEIN CTRC"/>
    <property type="match status" value="1"/>
</dbReference>
<comment type="caution">
    <text evidence="11">The sequence shown here is derived from an EMBL/GenBank/DDBJ whole genome shotgun (WGS) entry which is preliminary data.</text>
</comment>
<reference evidence="11 12" key="1">
    <citation type="submission" date="2019-09" db="EMBL/GenBank/DDBJ databases">
        <title>Taxonomic organization of the family Brucellaceae based on a phylogenomic approach.</title>
        <authorList>
            <person name="Leclercq S."/>
            <person name="Cloeckaert A."/>
            <person name="Zygmunt M.S."/>
        </authorList>
    </citation>
    <scope>NUCLEOTIDE SEQUENCE [LARGE SCALE GENOMIC DNA]</scope>
    <source>
        <strain evidence="11 12">LMG 18957</strain>
    </source>
</reference>
<dbReference type="PANTHER" id="PTHR30413">
    <property type="entry name" value="INNER MEMBRANE TRANSPORT PERMEASE"/>
    <property type="match status" value="1"/>
</dbReference>
<dbReference type="RefSeq" id="WP_151679031.1">
    <property type="nucleotide sequence ID" value="NZ_WBWA01000055.1"/>
</dbReference>
<keyword evidence="8 9" id="KW-0472">Membrane</keyword>
<proteinExistence type="inferred from homology"/>
<feature type="domain" description="ABC-2 type transporter transmembrane" evidence="10">
    <location>
        <begin position="46"/>
        <end position="247"/>
    </location>
</feature>
<comment type="subcellular location">
    <subcellularLocation>
        <location evidence="1">Cell membrane</location>
        <topology evidence="1">Multi-pass membrane protein</topology>
    </subcellularLocation>
</comment>
<keyword evidence="5 9" id="KW-0812">Transmembrane</keyword>
<feature type="transmembrane region" description="Helical" evidence="9">
    <location>
        <begin position="164"/>
        <end position="188"/>
    </location>
</feature>
<keyword evidence="12" id="KW-1185">Reference proteome</keyword>
<feature type="transmembrane region" description="Helical" evidence="9">
    <location>
        <begin position="200"/>
        <end position="221"/>
    </location>
</feature>
<dbReference type="EMBL" id="WBWA01000055">
    <property type="protein sequence ID" value="KAB2661319.1"/>
    <property type="molecule type" value="Genomic_DNA"/>
</dbReference>
<keyword evidence="7" id="KW-0762">Sugar transport</keyword>
<evidence type="ECO:0000256" key="9">
    <source>
        <dbReference type="SAM" id="Phobius"/>
    </source>
</evidence>
<evidence type="ECO:0000256" key="8">
    <source>
        <dbReference type="ARBA" id="ARBA00023136"/>
    </source>
</evidence>
<evidence type="ECO:0000259" key="10">
    <source>
        <dbReference type="Pfam" id="PF01061"/>
    </source>
</evidence>
<dbReference type="AlphaFoldDB" id="A0A833CG85"/>
<dbReference type="Pfam" id="PF01061">
    <property type="entry name" value="ABC2_membrane"/>
    <property type="match status" value="1"/>
</dbReference>
<dbReference type="GO" id="GO:0005886">
    <property type="term" value="C:plasma membrane"/>
    <property type="evidence" value="ECO:0007669"/>
    <property type="project" value="UniProtKB-SubCell"/>
</dbReference>
<evidence type="ECO:0000256" key="1">
    <source>
        <dbReference type="ARBA" id="ARBA00004651"/>
    </source>
</evidence>
<feature type="transmembrane region" description="Helical" evidence="9">
    <location>
        <begin position="98"/>
        <end position="125"/>
    </location>
</feature>
<evidence type="ECO:0000256" key="7">
    <source>
        <dbReference type="ARBA" id="ARBA00023047"/>
    </source>
</evidence>
<keyword evidence="6 9" id="KW-1133">Transmembrane helix</keyword>
<dbReference type="Proteomes" id="UP000430843">
    <property type="component" value="Unassembled WGS sequence"/>
</dbReference>
<protein>
    <submittedName>
        <fullName evidence="11">ABC transporter permease</fullName>
    </submittedName>
</protein>
<evidence type="ECO:0000313" key="12">
    <source>
        <dbReference type="Proteomes" id="UP000430843"/>
    </source>
</evidence>
<keyword evidence="7" id="KW-0625">Polysaccharide transport</keyword>
<keyword evidence="3" id="KW-0813">Transport</keyword>
<evidence type="ECO:0000256" key="3">
    <source>
        <dbReference type="ARBA" id="ARBA00022448"/>
    </source>
</evidence>
<sequence>MTSQTLKGSGSAQEDITTDRSIIGTGAAIRDIRDALATYRIALIFGWQDVSQRYRRSRLGAFWLTINMAVYIGALGMIFGTLFRSNMPEYLPHLCAGIIVWGLISSSLVDGCTTFSGASGIILQVKLPLFTHILRALWKNMIIFFHNILIFPILYLVLGQSFNFYVLLAIPGLLIVCLNLAWIMLVLATICCRFRDITQIVTNILQIFFYLTPIIWTVNILPKTASKLIFEMNPFYHLLQLIRAPLFGEPPTLVSWLFAIGIAITGWLCALVFFGKYRWRIPYWL</sequence>
<gene>
    <name evidence="11" type="ORF">F9K91_25130</name>
</gene>